<gene>
    <name evidence="4" type="ORF">LITE_LOCUS7409</name>
</gene>
<evidence type="ECO:0000256" key="2">
    <source>
        <dbReference type="ARBA" id="ARBA00022679"/>
    </source>
</evidence>
<protein>
    <submittedName>
        <fullName evidence="4">Uncharacterized protein</fullName>
    </submittedName>
</protein>
<proteinExistence type="inferred from homology"/>
<dbReference type="InterPro" id="IPR023213">
    <property type="entry name" value="CAT-like_dom_sf"/>
</dbReference>
<dbReference type="Gene3D" id="3.30.559.10">
    <property type="entry name" value="Chloramphenicol acetyltransferase-like domain"/>
    <property type="match status" value="1"/>
</dbReference>
<dbReference type="PANTHER" id="PTHR31623:SF17">
    <property type="entry name" value="F21J9.9"/>
    <property type="match status" value="1"/>
</dbReference>
<dbReference type="PANTHER" id="PTHR31623">
    <property type="entry name" value="F21J9.9"/>
    <property type="match status" value="1"/>
</dbReference>
<sequence length="319" mass="35547">MLVKPYSPTPRHLTKFKLSLIDNHMPPCYMPFIFFYNNPTPGRTGSKLYRQRLDDLKSSLAHTLTRFYPLAGRLSNPDHDGGDSIPVVHCNDNGVPFSFSVLPNDGESLDSFMVRRGKEVVDSLQRFLPFPAHLITTPAGVESAPQIAIKATVFPCGGIAVGVCLLHKIVDTHTLVDFMKLWAATARGNKRVGLSLSACAHDQSATWRLFPAHRDDSSVNRRTRRQPALRLLLFSSSPATWRPASCPSSSPAGDRREGQSTILFELSILKTGEFFPQSRYSTAASFLSAVRCRCEKSTQKKKKRWMVALLYSTDNADFD</sequence>
<organism evidence="4 5">
    <name type="scientific">Linum tenue</name>
    <dbReference type="NCBI Taxonomy" id="586396"/>
    <lineage>
        <taxon>Eukaryota</taxon>
        <taxon>Viridiplantae</taxon>
        <taxon>Streptophyta</taxon>
        <taxon>Embryophyta</taxon>
        <taxon>Tracheophyta</taxon>
        <taxon>Spermatophyta</taxon>
        <taxon>Magnoliopsida</taxon>
        <taxon>eudicotyledons</taxon>
        <taxon>Gunneridae</taxon>
        <taxon>Pentapetalae</taxon>
        <taxon>rosids</taxon>
        <taxon>fabids</taxon>
        <taxon>Malpighiales</taxon>
        <taxon>Linaceae</taxon>
        <taxon>Linum</taxon>
    </lineage>
</organism>
<dbReference type="EMBL" id="CAMGYJ010000003">
    <property type="protein sequence ID" value="CAI0392110.1"/>
    <property type="molecule type" value="Genomic_DNA"/>
</dbReference>
<reference evidence="4" key="1">
    <citation type="submission" date="2022-08" db="EMBL/GenBank/DDBJ databases">
        <authorList>
            <person name="Gutierrez-Valencia J."/>
        </authorList>
    </citation>
    <scope>NUCLEOTIDE SEQUENCE</scope>
</reference>
<dbReference type="Proteomes" id="UP001154282">
    <property type="component" value="Unassembled WGS sequence"/>
</dbReference>
<dbReference type="GO" id="GO:0016746">
    <property type="term" value="F:acyltransferase activity"/>
    <property type="evidence" value="ECO:0007669"/>
    <property type="project" value="UniProtKB-KW"/>
</dbReference>
<comment type="caution">
    <text evidence="4">The sequence shown here is derived from an EMBL/GenBank/DDBJ whole genome shotgun (WGS) entry which is preliminary data.</text>
</comment>
<name>A0AAV0I3A9_9ROSI</name>
<accession>A0AAV0I3A9</accession>
<comment type="similarity">
    <text evidence="1">Belongs to the plant acyltransferase family.</text>
</comment>
<keyword evidence="5" id="KW-1185">Reference proteome</keyword>
<evidence type="ECO:0000256" key="3">
    <source>
        <dbReference type="ARBA" id="ARBA00023315"/>
    </source>
</evidence>
<evidence type="ECO:0000313" key="5">
    <source>
        <dbReference type="Proteomes" id="UP001154282"/>
    </source>
</evidence>
<keyword evidence="3" id="KW-0012">Acyltransferase</keyword>
<dbReference type="AlphaFoldDB" id="A0AAV0I3A9"/>
<dbReference type="Pfam" id="PF02458">
    <property type="entry name" value="Transferase"/>
    <property type="match status" value="1"/>
</dbReference>
<keyword evidence="2" id="KW-0808">Transferase</keyword>
<evidence type="ECO:0000256" key="1">
    <source>
        <dbReference type="ARBA" id="ARBA00009861"/>
    </source>
</evidence>
<evidence type="ECO:0000313" key="4">
    <source>
        <dbReference type="EMBL" id="CAI0392110.1"/>
    </source>
</evidence>